<comment type="caution">
    <text evidence="4">The sequence shown here is derived from an EMBL/GenBank/DDBJ whole genome shotgun (WGS) entry which is preliminary data.</text>
</comment>
<dbReference type="GO" id="GO:0044281">
    <property type="term" value="P:small molecule metabolic process"/>
    <property type="evidence" value="ECO:0007669"/>
    <property type="project" value="UniProtKB-ARBA"/>
</dbReference>
<dbReference type="GO" id="GO:0046872">
    <property type="term" value="F:metal ion binding"/>
    <property type="evidence" value="ECO:0007669"/>
    <property type="project" value="UniProtKB-KW"/>
</dbReference>
<name>A0A7W9BV84_9SPHN</name>
<evidence type="ECO:0000256" key="1">
    <source>
        <dbReference type="ARBA" id="ARBA00010211"/>
    </source>
</evidence>
<comment type="similarity">
    <text evidence="1">Belongs to the FAH family.</text>
</comment>
<proteinExistence type="inferred from homology"/>
<dbReference type="PANTHER" id="PTHR42796">
    <property type="entry name" value="FUMARYLACETOACETATE HYDROLASE DOMAIN-CONTAINING PROTEIN 2A-RELATED"/>
    <property type="match status" value="1"/>
</dbReference>
<evidence type="ECO:0000313" key="5">
    <source>
        <dbReference type="Proteomes" id="UP000546701"/>
    </source>
</evidence>
<dbReference type="GO" id="GO:0003824">
    <property type="term" value="F:catalytic activity"/>
    <property type="evidence" value="ECO:0007669"/>
    <property type="project" value="InterPro"/>
</dbReference>
<dbReference type="InterPro" id="IPR036663">
    <property type="entry name" value="Fumarylacetoacetase_C_sf"/>
</dbReference>
<dbReference type="EMBL" id="JACIJR010000009">
    <property type="protein sequence ID" value="MBB5730753.1"/>
    <property type="molecule type" value="Genomic_DNA"/>
</dbReference>
<dbReference type="Gene3D" id="3.90.850.10">
    <property type="entry name" value="Fumarylacetoacetase-like, C-terminal domain"/>
    <property type="match status" value="1"/>
</dbReference>
<evidence type="ECO:0000313" key="4">
    <source>
        <dbReference type="EMBL" id="MBB5730753.1"/>
    </source>
</evidence>
<dbReference type="InterPro" id="IPR011234">
    <property type="entry name" value="Fumarylacetoacetase-like_C"/>
</dbReference>
<dbReference type="Pfam" id="PF01557">
    <property type="entry name" value="FAA_hydrolase"/>
    <property type="match status" value="1"/>
</dbReference>
<organism evidence="4 5">
    <name type="scientific">Sphingomonas prati</name>
    <dbReference type="NCBI Taxonomy" id="1843237"/>
    <lineage>
        <taxon>Bacteria</taxon>
        <taxon>Pseudomonadati</taxon>
        <taxon>Pseudomonadota</taxon>
        <taxon>Alphaproteobacteria</taxon>
        <taxon>Sphingomonadales</taxon>
        <taxon>Sphingomonadaceae</taxon>
        <taxon>Sphingomonas</taxon>
    </lineage>
</organism>
<dbReference type="InterPro" id="IPR051121">
    <property type="entry name" value="FAH"/>
</dbReference>
<dbReference type="AlphaFoldDB" id="A0A7W9BV84"/>
<dbReference type="PANTHER" id="PTHR42796:SF4">
    <property type="entry name" value="FUMARYLACETOACETATE HYDROLASE DOMAIN-CONTAINING PROTEIN 2A"/>
    <property type="match status" value="1"/>
</dbReference>
<keyword evidence="2" id="KW-0479">Metal-binding</keyword>
<gene>
    <name evidence="4" type="ORF">FHS99_003260</name>
</gene>
<reference evidence="4 5" key="1">
    <citation type="submission" date="2020-08" db="EMBL/GenBank/DDBJ databases">
        <title>Genomic Encyclopedia of Type Strains, Phase IV (KMG-IV): sequencing the most valuable type-strain genomes for metagenomic binning, comparative biology and taxonomic classification.</title>
        <authorList>
            <person name="Goeker M."/>
        </authorList>
    </citation>
    <scope>NUCLEOTIDE SEQUENCE [LARGE SCALE GENOMIC DNA]</scope>
    <source>
        <strain evidence="4 5">DSM 103336</strain>
    </source>
</reference>
<feature type="domain" description="Fumarylacetoacetase-like C-terminal" evidence="3">
    <location>
        <begin position="107"/>
        <end position="312"/>
    </location>
</feature>
<dbReference type="SUPFAM" id="SSF56529">
    <property type="entry name" value="FAH"/>
    <property type="match status" value="1"/>
</dbReference>
<dbReference type="Proteomes" id="UP000546701">
    <property type="component" value="Unassembled WGS sequence"/>
</dbReference>
<keyword evidence="5" id="KW-1185">Reference proteome</keyword>
<evidence type="ECO:0000256" key="2">
    <source>
        <dbReference type="ARBA" id="ARBA00022723"/>
    </source>
</evidence>
<evidence type="ECO:0000259" key="3">
    <source>
        <dbReference type="Pfam" id="PF01557"/>
    </source>
</evidence>
<accession>A0A7W9BV84</accession>
<dbReference type="FunFam" id="3.90.850.10:FF:000008">
    <property type="entry name" value="FAA hydrolase family protein"/>
    <property type="match status" value="1"/>
</dbReference>
<sequence length="315" mass="33547">MAARTAHAEQLGAGTAAQLSARPAFSTNFGGYPMKWMSFEARGRASYGIVDGDGVYDVGARLASRFPDLKALIAAGALQEGGDPAGGDERLAFADIRFLPVIPNPGKIMCVGHNYESHRQETGRDKTERPSIFTRFADSQTGHRAPIVLPTVSTMLDFEGELAVVIGRGGREIREEDALSHIAGYACYDDASVRDWQWHTRQFTPGKNFPQTGGFGPWLVTADEIADPSALSVTTRVNGEVVQSQPTADMIFSIPAIIAYVSAFTPLSPGDVIVTGTPGGVGAKRQPPRWLAAGDVVEVDIPGVGLLVNHVQAEA</sequence>
<protein>
    <submittedName>
        <fullName evidence="4">2-keto-4-pentenoate hydratase/2-oxohepta-3-ene-1,7-dioic acid hydratase in catechol pathway</fullName>
    </submittedName>
</protein>